<feature type="transmembrane region" description="Helical" evidence="8">
    <location>
        <begin position="204"/>
        <end position="223"/>
    </location>
</feature>
<keyword evidence="7 8" id="KW-0472">Membrane</keyword>
<evidence type="ECO:0000313" key="10">
    <source>
        <dbReference type="Proteomes" id="UP001595710"/>
    </source>
</evidence>
<evidence type="ECO:0000313" key="9">
    <source>
        <dbReference type="EMBL" id="MFC3700080.1"/>
    </source>
</evidence>
<feature type="transmembrane region" description="Helical" evidence="8">
    <location>
        <begin position="252"/>
        <end position="280"/>
    </location>
</feature>
<dbReference type="PANTHER" id="PTHR30472:SF25">
    <property type="entry name" value="ABC TRANSPORTER PERMEASE PROTEIN MJ0876-RELATED"/>
    <property type="match status" value="1"/>
</dbReference>
<keyword evidence="3" id="KW-0813">Transport</keyword>
<gene>
    <name evidence="9" type="ORF">ACFOND_00395</name>
</gene>
<dbReference type="Gene3D" id="1.10.3470.10">
    <property type="entry name" value="ABC transporter involved in vitamin B12 uptake, BtuC"/>
    <property type="match status" value="1"/>
</dbReference>
<dbReference type="CDD" id="cd06550">
    <property type="entry name" value="TM_ABC_iron-siderophores_like"/>
    <property type="match status" value="1"/>
</dbReference>
<comment type="similarity">
    <text evidence="2">Belongs to the binding-protein-dependent transport system permease family. FecCD subfamily.</text>
</comment>
<protein>
    <submittedName>
        <fullName evidence="9">FecCD family ABC transporter permease</fullName>
    </submittedName>
</protein>
<dbReference type="Proteomes" id="UP001595710">
    <property type="component" value="Unassembled WGS sequence"/>
</dbReference>
<name>A0ABV7WLB3_9GAMM</name>
<evidence type="ECO:0000256" key="5">
    <source>
        <dbReference type="ARBA" id="ARBA00022692"/>
    </source>
</evidence>
<feature type="transmembrane region" description="Helical" evidence="8">
    <location>
        <begin position="104"/>
        <end position="123"/>
    </location>
</feature>
<dbReference type="InterPro" id="IPR000522">
    <property type="entry name" value="ABC_transptr_permease_BtuC"/>
</dbReference>
<evidence type="ECO:0000256" key="3">
    <source>
        <dbReference type="ARBA" id="ARBA00022448"/>
    </source>
</evidence>
<feature type="transmembrane region" description="Helical" evidence="8">
    <location>
        <begin position="161"/>
        <end position="184"/>
    </location>
</feature>
<feature type="transmembrane region" description="Helical" evidence="8">
    <location>
        <begin position="323"/>
        <end position="340"/>
    </location>
</feature>
<comment type="caution">
    <text evidence="9">The sequence shown here is derived from an EMBL/GenBank/DDBJ whole genome shotgun (WGS) entry which is preliminary data.</text>
</comment>
<accession>A0ABV7WLB3</accession>
<dbReference type="SUPFAM" id="SSF81345">
    <property type="entry name" value="ABC transporter involved in vitamin B12 uptake, BtuC"/>
    <property type="match status" value="1"/>
</dbReference>
<dbReference type="InterPro" id="IPR037294">
    <property type="entry name" value="ABC_BtuC-like"/>
</dbReference>
<keyword evidence="6 8" id="KW-1133">Transmembrane helix</keyword>
<evidence type="ECO:0000256" key="6">
    <source>
        <dbReference type="ARBA" id="ARBA00022989"/>
    </source>
</evidence>
<evidence type="ECO:0000256" key="4">
    <source>
        <dbReference type="ARBA" id="ARBA00022475"/>
    </source>
</evidence>
<feature type="transmembrane region" description="Helical" evidence="8">
    <location>
        <begin position="12"/>
        <end position="30"/>
    </location>
</feature>
<feature type="transmembrane region" description="Helical" evidence="8">
    <location>
        <begin position="129"/>
        <end position="149"/>
    </location>
</feature>
<keyword evidence="10" id="KW-1185">Reference proteome</keyword>
<feature type="transmembrane region" description="Helical" evidence="8">
    <location>
        <begin position="292"/>
        <end position="311"/>
    </location>
</feature>
<reference evidence="10" key="1">
    <citation type="journal article" date="2019" name="Int. J. Syst. Evol. Microbiol.">
        <title>The Global Catalogue of Microorganisms (GCM) 10K type strain sequencing project: providing services to taxonomists for standard genome sequencing and annotation.</title>
        <authorList>
            <consortium name="The Broad Institute Genomics Platform"/>
            <consortium name="The Broad Institute Genome Sequencing Center for Infectious Disease"/>
            <person name="Wu L."/>
            <person name="Ma J."/>
        </authorList>
    </citation>
    <scope>NUCLEOTIDE SEQUENCE [LARGE SCALE GENOMIC DNA]</scope>
    <source>
        <strain evidence="10">CECT 8288</strain>
    </source>
</reference>
<organism evidence="9 10">
    <name type="scientific">Reinekea marina</name>
    <dbReference type="NCBI Taxonomy" id="1310421"/>
    <lineage>
        <taxon>Bacteria</taxon>
        <taxon>Pseudomonadati</taxon>
        <taxon>Pseudomonadota</taxon>
        <taxon>Gammaproteobacteria</taxon>
        <taxon>Oceanospirillales</taxon>
        <taxon>Saccharospirillaceae</taxon>
        <taxon>Reinekea</taxon>
    </lineage>
</organism>
<proteinExistence type="inferred from homology"/>
<keyword evidence="4" id="KW-1003">Cell membrane</keyword>
<comment type="subcellular location">
    <subcellularLocation>
        <location evidence="1">Cell membrane</location>
        <topology evidence="1">Multi-pass membrane protein</topology>
    </subcellularLocation>
</comment>
<sequence length="349" mass="37180">MIRAHAAIQKSSTIWLSLLAPVVVLLYLALGSVPLPFIETLQVIKLTLFNQSEQAQTLYPKTNAILMHIRLPRAFAAILAGSALALAGAAMQGLFRNPLASPNVLGISAGSSLGAVIAITTGLSLVHPLFLPGMSVAGAMATAALVYVISIRIASTQQLLFIILTGLAISSLLSGATSALLLIAAQYEVSQYVFWTMGGLEGRMWQHSLWPAPFIIVMSAFLFSKAQALNLLSLGEENAHGMGLNVQRSRKLILILSSVLTALAISIAGPVGFIGLMVPHLVRLIVGPNHKILLPMSAYVGAMFILLADLLGRTIMPPYEIKVGIITAVVGGAYFIYLIIRYQKYGRLA</sequence>
<keyword evidence="5 8" id="KW-0812">Transmembrane</keyword>
<dbReference type="EMBL" id="JBHRYN010000002">
    <property type="protein sequence ID" value="MFC3700080.1"/>
    <property type="molecule type" value="Genomic_DNA"/>
</dbReference>
<dbReference type="RefSeq" id="WP_290282914.1">
    <property type="nucleotide sequence ID" value="NZ_JAUFQI010000001.1"/>
</dbReference>
<evidence type="ECO:0000256" key="7">
    <source>
        <dbReference type="ARBA" id="ARBA00023136"/>
    </source>
</evidence>
<evidence type="ECO:0000256" key="1">
    <source>
        <dbReference type="ARBA" id="ARBA00004651"/>
    </source>
</evidence>
<evidence type="ECO:0000256" key="8">
    <source>
        <dbReference type="SAM" id="Phobius"/>
    </source>
</evidence>
<dbReference type="PANTHER" id="PTHR30472">
    <property type="entry name" value="FERRIC ENTEROBACTIN TRANSPORT SYSTEM PERMEASE PROTEIN"/>
    <property type="match status" value="1"/>
</dbReference>
<dbReference type="Pfam" id="PF01032">
    <property type="entry name" value="FecCD"/>
    <property type="match status" value="1"/>
</dbReference>
<evidence type="ECO:0000256" key="2">
    <source>
        <dbReference type="ARBA" id="ARBA00007935"/>
    </source>
</evidence>
<feature type="transmembrane region" description="Helical" evidence="8">
    <location>
        <begin position="74"/>
        <end position="95"/>
    </location>
</feature>